<dbReference type="Proteomes" id="UP000286928">
    <property type="component" value="Unassembled WGS sequence"/>
</dbReference>
<comment type="caution">
    <text evidence="1">The sequence shown here is derived from an EMBL/GenBank/DDBJ whole genome shotgun (WGS) entry which is preliminary data.</text>
</comment>
<dbReference type="AlphaFoldDB" id="A0A430S6N4"/>
<proteinExistence type="predicted"/>
<accession>A0A430S6N4</accession>
<dbReference type="EMBL" id="PEMD01000290">
    <property type="protein sequence ID" value="RTH30637.1"/>
    <property type="molecule type" value="Genomic_DNA"/>
</dbReference>
<gene>
    <name evidence="1" type="ORF">CSW33_09825</name>
</gene>
<reference evidence="1 2" key="1">
    <citation type="journal article" date="2019" name="Extremophiles">
        <title>Biogeography of thermophiles and predominance of Thermus scotoductus in domestic water heaters.</title>
        <authorList>
            <person name="Wilpiszeski R.L."/>
            <person name="Zhang Z."/>
            <person name="House C.H."/>
        </authorList>
    </citation>
    <scope>NUCLEOTIDE SEQUENCE [LARGE SCALE GENOMIC DNA]</scope>
    <source>
        <strain evidence="1 2">20_S20</strain>
    </source>
</reference>
<sequence>MNAGGVPKTCKSSGAGLCLSSGGRVSNAWVTYPEEADNLGKPRLIRHVVLSCGVGLKGG</sequence>
<evidence type="ECO:0000313" key="2">
    <source>
        <dbReference type="Proteomes" id="UP000286928"/>
    </source>
</evidence>
<organism evidence="1 2">
    <name type="scientific">Thermus scotoductus</name>
    <dbReference type="NCBI Taxonomy" id="37636"/>
    <lineage>
        <taxon>Bacteria</taxon>
        <taxon>Thermotogati</taxon>
        <taxon>Deinococcota</taxon>
        <taxon>Deinococci</taxon>
        <taxon>Thermales</taxon>
        <taxon>Thermaceae</taxon>
        <taxon>Thermus</taxon>
    </lineage>
</organism>
<protein>
    <submittedName>
        <fullName evidence="1">Uncharacterized protein</fullName>
    </submittedName>
</protein>
<name>A0A430S6N4_THESC</name>
<evidence type="ECO:0000313" key="1">
    <source>
        <dbReference type="EMBL" id="RTH30637.1"/>
    </source>
</evidence>